<protein>
    <submittedName>
        <fullName evidence="1">Uncharacterized protein</fullName>
    </submittedName>
</protein>
<dbReference type="Proteomes" id="UP000266861">
    <property type="component" value="Unassembled WGS sequence"/>
</dbReference>
<reference evidence="1 2" key="1">
    <citation type="submission" date="2018-08" db="EMBL/GenBank/DDBJ databases">
        <title>Genome and evolution of the arbuscular mycorrhizal fungus Diversispora epigaea (formerly Glomus versiforme) and its bacterial endosymbionts.</title>
        <authorList>
            <person name="Sun X."/>
            <person name="Fei Z."/>
            <person name="Harrison M."/>
        </authorList>
    </citation>
    <scope>NUCLEOTIDE SEQUENCE [LARGE SCALE GENOMIC DNA]</scope>
    <source>
        <strain evidence="1 2">IT104</strain>
    </source>
</reference>
<evidence type="ECO:0000313" key="1">
    <source>
        <dbReference type="EMBL" id="RHZ87845.1"/>
    </source>
</evidence>
<dbReference type="OrthoDB" id="9392410at2759"/>
<comment type="caution">
    <text evidence="1">The sequence shown here is derived from an EMBL/GenBank/DDBJ whole genome shotgun (WGS) entry which is preliminary data.</text>
</comment>
<evidence type="ECO:0000313" key="2">
    <source>
        <dbReference type="Proteomes" id="UP000266861"/>
    </source>
</evidence>
<sequence>MGNQNTKHWNNGINIGLEWNTGQLEHGNKRIMENTGKLGTGILENIGQQIIGMLDKTGYTGAMEYWTGLRNSNT</sequence>
<dbReference type="EMBL" id="PQFF01000027">
    <property type="protein sequence ID" value="RHZ87845.1"/>
    <property type="molecule type" value="Genomic_DNA"/>
</dbReference>
<gene>
    <name evidence="1" type="ORF">Glove_29g6</name>
</gene>
<name>A0A397JHM3_9GLOM</name>
<dbReference type="AlphaFoldDB" id="A0A397JHM3"/>
<organism evidence="1 2">
    <name type="scientific">Diversispora epigaea</name>
    <dbReference type="NCBI Taxonomy" id="1348612"/>
    <lineage>
        <taxon>Eukaryota</taxon>
        <taxon>Fungi</taxon>
        <taxon>Fungi incertae sedis</taxon>
        <taxon>Mucoromycota</taxon>
        <taxon>Glomeromycotina</taxon>
        <taxon>Glomeromycetes</taxon>
        <taxon>Diversisporales</taxon>
        <taxon>Diversisporaceae</taxon>
        <taxon>Diversispora</taxon>
    </lineage>
</organism>
<accession>A0A397JHM3</accession>
<keyword evidence="2" id="KW-1185">Reference proteome</keyword>
<proteinExistence type="predicted"/>